<evidence type="ECO:0000313" key="7">
    <source>
        <dbReference type="EMBL" id="MPM69935.1"/>
    </source>
</evidence>
<dbReference type="InterPro" id="IPR006139">
    <property type="entry name" value="D-isomer_2_OHA_DH_cat_dom"/>
</dbReference>
<dbReference type="Pfam" id="PF02826">
    <property type="entry name" value="2-Hacid_dh_C"/>
    <property type="match status" value="1"/>
</dbReference>
<comment type="catalytic activity">
    <reaction evidence="5">
        <text>(2R)-3-phosphoglycerate + NAD(+) = 3-phosphooxypyruvate + NADH + H(+)</text>
        <dbReference type="Rhea" id="RHEA:12641"/>
        <dbReference type="ChEBI" id="CHEBI:15378"/>
        <dbReference type="ChEBI" id="CHEBI:18110"/>
        <dbReference type="ChEBI" id="CHEBI:57540"/>
        <dbReference type="ChEBI" id="CHEBI:57945"/>
        <dbReference type="ChEBI" id="CHEBI:58272"/>
        <dbReference type="EC" id="1.1.1.95"/>
    </reaction>
</comment>
<name>A0A645BXG0_9ZZZZ</name>
<dbReference type="PANTHER" id="PTHR42938:SF47">
    <property type="entry name" value="HYDROXYPYRUVATE REDUCTASE"/>
    <property type="match status" value="1"/>
</dbReference>
<dbReference type="InterPro" id="IPR006140">
    <property type="entry name" value="D-isomer_DH_NAD-bd"/>
</dbReference>
<dbReference type="EC" id="1.1.1.95" evidence="2"/>
<dbReference type="SUPFAM" id="SSF51735">
    <property type="entry name" value="NAD(P)-binding Rossmann-fold domains"/>
    <property type="match status" value="1"/>
</dbReference>
<evidence type="ECO:0000256" key="1">
    <source>
        <dbReference type="ARBA" id="ARBA00005216"/>
    </source>
</evidence>
<dbReference type="PROSITE" id="PS51671">
    <property type="entry name" value="ACT"/>
    <property type="match status" value="1"/>
</dbReference>
<dbReference type="Gene3D" id="3.30.70.260">
    <property type="match status" value="1"/>
</dbReference>
<dbReference type="InterPro" id="IPR045865">
    <property type="entry name" value="ACT-like_dom_sf"/>
</dbReference>
<dbReference type="Pfam" id="PF22629">
    <property type="entry name" value="ACT_AHAS_ss"/>
    <property type="match status" value="1"/>
</dbReference>
<protein>
    <recommendedName>
        <fullName evidence="2">phosphoglycerate dehydrogenase</fullName>
        <ecNumber evidence="2">1.1.1.95</ecNumber>
    </recommendedName>
</protein>
<dbReference type="AlphaFoldDB" id="A0A645BXG0"/>
<dbReference type="InterPro" id="IPR054480">
    <property type="entry name" value="AHAS_small-like_ACT"/>
</dbReference>
<dbReference type="CDD" id="cd04901">
    <property type="entry name" value="ACT_3PGDH"/>
    <property type="match status" value="1"/>
</dbReference>
<dbReference type="Pfam" id="PF00389">
    <property type="entry name" value="2-Hacid_dh"/>
    <property type="match status" value="1"/>
</dbReference>
<keyword evidence="4" id="KW-0520">NAD</keyword>
<dbReference type="GO" id="GO:0051287">
    <property type="term" value="F:NAD binding"/>
    <property type="evidence" value="ECO:0007669"/>
    <property type="project" value="InterPro"/>
</dbReference>
<keyword evidence="3 7" id="KW-0560">Oxidoreductase</keyword>
<proteinExistence type="predicted"/>
<dbReference type="GO" id="GO:0004617">
    <property type="term" value="F:phosphoglycerate dehydrogenase activity"/>
    <property type="evidence" value="ECO:0007669"/>
    <property type="project" value="UniProtKB-EC"/>
</dbReference>
<evidence type="ECO:0000256" key="3">
    <source>
        <dbReference type="ARBA" id="ARBA00023002"/>
    </source>
</evidence>
<dbReference type="CDD" id="cd12174">
    <property type="entry name" value="PGDH_like_3"/>
    <property type="match status" value="1"/>
</dbReference>
<sequence>MLDMELNDNLLAVARAGAGTNNIPIDRCTKKGVIVFNTPGANANAVKELVIAGLLMSSRKIVEGIEWVKTLKGQENIEKTVESGKSSFVGPEIYGKKLGVIGLGAVGVLVANAARDLGMDVFGYDPFLSVDAAWHLKRSIKRAESIQEIASQCDYITIHIPLNDKTRNTFNKDVFAITKEGARLLNFSRDGIVNNNDLKEALNSGIVSKYVTDFASEDLIGVENIIVTPHLGASTPESEENCAVMAADQLREYILSGNITNSVNFPDCYVQDTGKARVAIIHNNVPNVVGTITTAFAKEGINIDNMINKSRGAVAYTLIDVDSLNGKTESILKELSNFEPVFKTRIIREL</sequence>
<evidence type="ECO:0000256" key="2">
    <source>
        <dbReference type="ARBA" id="ARBA00013143"/>
    </source>
</evidence>
<feature type="domain" description="ACT" evidence="6">
    <location>
        <begin position="277"/>
        <end position="349"/>
    </location>
</feature>
<dbReference type="PROSITE" id="PS00065">
    <property type="entry name" value="D_2_HYDROXYACID_DH_1"/>
    <property type="match status" value="1"/>
</dbReference>
<accession>A0A645BXG0</accession>
<comment type="caution">
    <text evidence="7">The sequence shown here is derived from an EMBL/GenBank/DDBJ whole genome shotgun (WGS) entry which is preliminary data.</text>
</comment>
<evidence type="ECO:0000259" key="6">
    <source>
        <dbReference type="PROSITE" id="PS51671"/>
    </source>
</evidence>
<dbReference type="UniPathway" id="UPA00135">
    <property type="reaction ID" value="UER00196"/>
</dbReference>
<comment type="pathway">
    <text evidence="1">Amino-acid biosynthesis; L-serine biosynthesis; L-serine from 3-phospho-D-glycerate: step 1/3.</text>
</comment>
<evidence type="ECO:0000256" key="5">
    <source>
        <dbReference type="ARBA" id="ARBA00048731"/>
    </source>
</evidence>
<dbReference type="SUPFAM" id="SSF55021">
    <property type="entry name" value="ACT-like"/>
    <property type="match status" value="1"/>
</dbReference>
<dbReference type="InterPro" id="IPR036291">
    <property type="entry name" value="NAD(P)-bd_dom_sf"/>
</dbReference>
<evidence type="ECO:0000256" key="4">
    <source>
        <dbReference type="ARBA" id="ARBA00023027"/>
    </source>
</evidence>
<organism evidence="7">
    <name type="scientific">bioreactor metagenome</name>
    <dbReference type="NCBI Taxonomy" id="1076179"/>
    <lineage>
        <taxon>unclassified sequences</taxon>
        <taxon>metagenomes</taxon>
        <taxon>ecological metagenomes</taxon>
    </lineage>
</organism>
<dbReference type="Gene3D" id="3.40.50.720">
    <property type="entry name" value="NAD(P)-binding Rossmann-like Domain"/>
    <property type="match status" value="2"/>
</dbReference>
<gene>
    <name evidence="7" type="primary">serA_19</name>
    <name evidence="7" type="ORF">SDC9_116883</name>
</gene>
<reference evidence="7" key="1">
    <citation type="submission" date="2019-08" db="EMBL/GenBank/DDBJ databases">
        <authorList>
            <person name="Kucharzyk K."/>
            <person name="Murdoch R.W."/>
            <person name="Higgins S."/>
            <person name="Loffler F."/>
        </authorList>
    </citation>
    <scope>NUCLEOTIDE SEQUENCE</scope>
</reference>
<dbReference type="InterPro" id="IPR029752">
    <property type="entry name" value="D-isomer_DH_CS1"/>
</dbReference>
<dbReference type="InterPro" id="IPR002912">
    <property type="entry name" value="ACT_dom"/>
</dbReference>
<dbReference type="EMBL" id="VSSQ01023168">
    <property type="protein sequence ID" value="MPM69935.1"/>
    <property type="molecule type" value="Genomic_DNA"/>
</dbReference>
<dbReference type="PANTHER" id="PTHR42938">
    <property type="entry name" value="FORMATE DEHYDROGENASE 1"/>
    <property type="match status" value="1"/>
</dbReference>